<dbReference type="HOGENOM" id="CLU_1033338_0_0_11"/>
<gene>
    <name evidence="1" type="ORF">HMPREF1091_00201</name>
</gene>
<evidence type="ECO:0000313" key="2">
    <source>
        <dbReference type="Proteomes" id="UP000012651"/>
    </source>
</evidence>
<sequence>MPNTISKFPEVFTKALDEVLVTSSYAARYSDPGAEFVNAKTVNVPDITFASDTVNDYDGFKTKNDVTLSYTPYTLEHDKQASFDIDAVQDIDTAAILSTKAASEYQRTIFLPAVDKDFFKTAAAKAKTTGSEAITKDNIKAEIRKARTQFTEVGLSGGDLYMSSTALAALEDAVDRQFSNETNIIDTVGSYDGFTIFEVPQALLGENVDFIVISGGKNTIRYIVKRAVAYLFAPGTHVNGDCWLSQFRWVFGSIVKKNKKAGIYVNKHA</sequence>
<organism evidence="1 2">
    <name type="scientific">Atopobium minutum 10063974</name>
    <dbReference type="NCBI Taxonomy" id="997872"/>
    <lineage>
        <taxon>Bacteria</taxon>
        <taxon>Bacillati</taxon>
        <taxon>Actinomycetota</taxon>
        <taxon>Coriobacteriia</taxon>
        <taxon>Coriobacteriales</taxon>
        <taxon>Atopobiaceae</taxon>
        <taxon>Atopobium</taxon>
    </lineage>
</organism>
<reference evidence="1 2" key="1">
    <citation type="submission" date="2013-03" db="EMBL/GenBank/DDBJ databases">
        <title>The Genome Sequence of Atopobium minutum 10063974.</title>
        <authorList>
            <consortium name="The Broad Institute Genome Sequencing Platform"/>
            <person name="Earl A."/>
            <person name="Ward D."/>
            <person name="Feldgarden M."/>
            <person name="Gevers D."/>
            <person name="Lambert T."/>
            <person name="Marvaud J.-C."/>
            <person name="Courvalin P."/>
            <person name="Walker B."/>
            <person name="Young S.K."/>
            <person name="Zeng Q."/>
            <person name="Gargeya S."/>
            <person name="Fitzgerald M."/>
            <person name="Haas B."/>
            <person name="Abouelleil A."/>
            <person name="Alvarado L."/>
            <person name="Arachchi H.M."/>
            <person name="Berlin A.M."/>
            <person name="Chapman S.B."/>
            <person name="Dewar J."/>
            <person name="Goldberg J."/>
            <person name="Griggs A."/>
            <person name="Gujja S."/>
            <person name="Hansen M."/>
            <person name="Howarth C."/>
            <person name="Imamovic A."/>
            <person name="Larimer J."/>
            <person name="McCowan C."/>
            <person name="Murphy C."/>
            <person name="Neiman D."/>
            <person name="Pearson M."/>
            <person name="Priest M."/>
            <person name="Roberts A."/>
            <person name="Saif S."/>
            <person name="Shea T."/>
            <person name="Sisk P."/>
            <person name="Sykes S."/>
            <person name="Wortman J."/>
            <person name="Nusbaum C."/>
            <person name="Birren B."/>
        </authorList>
    </citation>
    <scope>NUCLEOTIDE SEQUENCE [LARGE SCALE GENOMIC DNA]</scope>
    <source>
        <strain evidence="1 2">10063974</strain>
    </source>
</reference>
<dbReference type="PATRIC" id="fig|997872.3.peg.202"/>
<keyword evidence="2" id="KW-1185">Reference proteome</keyword>
<evidence type="ECO:0000313" key="1">
    <source>
        <dbReference type="EMBL" id="EMZ42643.1"/>
    </source>
</evidence>
<proteinExistence type="predicted"/>
<dbReference type="OrthoDB" id="3199359at2"/>
<name>N2BVM3_9ACTN</name>
<comment type="caution">
    <text evidence="1">The sequence shown here is derived from an EMBL/GenBank/DDBJ whole genome shotgun (WGS) entry which is preliminary data.</text>
</comment>
<protein>
    <recommendedName>
        <fullName evidence="3">Phage major capsid protein</fullName>
    </recommendedName>
</protein>
<dbReference type="AlphaFoldDB" id="N2BVM3"/>
<evidence type="ECO:0008006" key="3">
    <source>
        <dbReference type="Google" id="ProtNLM"/>
    </source>
</evidence>
<dbReference type="Proteomes" id="UP000012651">
    <property type="component" value="Unassembled WGS sequence"/>
</dbReference>
<accession>N2BVM3</accession>
<dbReference type="RefSeq" id="WP_002562976.1">
    <property type="nucleotide sequence ID" value="NZ_KB822533.1"/>
</dbReference>
<dbReference type="EMBL" id="AGXC01000001">
    <property type="protein sequence ID" value="EMZ42643.1"/>
    <property type="molecule type" value="Genomic_DNA"/>
</dbReference>